<evidence type="ECO:0000313" key="8">
    <source>
        <dbReference type="Proteomes" id="UP000245711"/>
    </source>
</evidence>
<dbReference type="SUPFAM" id="SSF46689">
    <property type="entry name" value="Homeodomain-like"/>
    <property type="match status" value="1"/>
</dbReference>
<feature type="DNA-binding region" description="H-T-H motif" evidence="4">
    <location>
        <begin position="45"/>
        <end position="64"/>
    </location>
</feature>
<dbReference type="InterPro" id="IPR001647">
    <property type="entry name" value="HTH_TetR"/>
</dbReference>
<dbReference type="PRINTS" id="PR00455">
    <property type="entry name" value="HTHTETR"/>
</dbReference>
<dbReference type="Gene3D" id="1.10.357.10">
    <property type="entry name" value="Tetracycline Repressor, domain 2"/>
    <property type="match status" value="1"/>
</dbReference>
<evidence type="ECO:0000256" key="3">
    <source>
        <dbReference type="ARBA" id="ARBA00023163"/>
    </source>
</evidence>
<dbReference type="InterPro" id="IPR009057">
    <property type="entry name" value="Homeodomain-like_sf"/>
</dbReference>
<dbReference type="KEGG" id="roz:CBI38_14010"/>
<organism evidence="7 8">
    <name type="scientific">Rhodococcus oxybenzonivorans</name>
    <dbReference type="NCBI Taxonomy" id="1990687"/>
    <lineage>
        <taxon>Bacteria</taxon>
        <taxon>Bacillati</taxon>
        <taxon>Actinomycetota</taxon>
        <taxon>Actinomycetes</taxon>
        <taxon>Mycobacteriales</taxon>
        <taxon>Nocardiaceae</taxon>
        <taxon>Rhodococcus</taxon>
    </lineage>
</organism>
<dbReference type="PANTHER" id="PTHR47506">
    <property type="entry name" value="TRANSCRIPTIONAL REGULATORY PROTEIN"/>
    <property type="match status" value="1"/>
</dbReference>
<feature type="region of interest" description="Disordered" evidence="5">
    <location>
        <begin position="163"/>
        <end position="192"/>
    </location>
</feature>
<gene>
    <name evidence="7" type="ORF">CBI38_14010</name>
</gene>
<evidence type="ECO:0000256" key="5">
    <source>
        <dbReference type="SAM" id="MobiDB-lite"/>
    </source>
</evidence>
<proteinExistence type="predicted"/>
<dbReference type="RefSeq" id="WP_109329689.1">
    <property type="nucleotide sequence ID" value="NZ_CP021354.1"/>
</dbReference>
<accession>A0A2S2BV63</accession>
<dbReference type="AlphaFoldDB" id="A0A2S2BV63"/>
<dbReference type="PANTHER" id="PTHR47506:SF7">
    <property type="entry name" value="TRANSCRIPTIONAL REGULATORY PROTEIN"/>
    <property type="match status" value="1"/>
</dbReference>
<evidence type="ECO:0000313" key="7">
    <source>
        <dbReference type="EMBL" id="AWK72517.1"/>
    </source>
</evidence>
<dbReference type="Pfam" id="PF00440">
    <property type="entry name" value="TetR_N"/>
    <property type="match status" value="1"/>
</dbReference>
<feature type="domain" description="HTH tetR-type" evidence="6">
    <location>
        <begin position="22"/>
        <end position="82"/>
    </location>
</feature>
<dbReference type="OrthoDB" id="9798857at2"/>
<protein>
    <recommendedName>
        <fullName evidence="6">HTH tetR-type domain-containing protein</fullName>
    </recommendedName>
</protein>
<dbReference type="Gene3D" id="1.10.10.60">
    <property type="entry name" value="Homeodomain-like"/>
    <property type="match status" value="1"/>
</dbReference>
<evidence type="ECO:0000259" key="6">
    <source>
        <dbReference type="PROSITE" id="PS50977"/>
    </source>
</evidence>
<dbReference type="InterPro" id="IPR036271">
    <property type="entry name" value="Tet_transcr_reg_TetR-rel_C_sf"/>
</dbReference>
<keyword evidence="1" id="KW-0805">Transcription regulation</keyword>
<sequence>MLLFGLDGRGLRVPRISKEAKQLNRRKILDTASVMFREQGTDQVGIDQIMNNVGLTRGGFYNHFESKESLIGEACRSAFTATLDEIKQFLAQTPDTPTTLSPLERVAERYLSEYHRDVLSEACPAPAMGADISRHTATAQQPYAEGVQSYLQIIAALLSPQPVENARGNPDADPNDPEDPSSPTVPSGASSIDDFRQPALEAFASMVGAMVLARAVRTADPALSEELLGAGRHSIAGIVSSTTAAEQM</sequence>
<evidence type="ECO:0000256" key="2">
    <source>
        <dbReference type="ARBA" id="ARBA00023125"/>
    </source>
</evidence>
<keyword evidence="2 4" id="KW-0238">DNA-binding</keyword>
<keyword evidence="8" id="KW-1185">Reference proteome</keyword>
<keyword evidence="3" id="KW-0804">Transcription</keyword>
<evidence type="ECO:0000256" key="1">
    <source>
        <dbReference type="ARBA" id="ARBA00023015"/>
    </source>
</evidence>
<name>A0A2S2BV63_9NOCA</name>
<dbReference type="Proteomes" id="UP000245711">
    <property type="component" value="Chromosome"/>
</dbReference>
<dbReference type="SUPFAM" id="SSF48498">
    <property type="entry name" value="Tetracyclin repressor-like, C-terminal domain"/>
    <property type="match status" value="1"/>
</dbReference>
<dbReference type="PROSITE" id="PS50977">
    <property type="entry name" value="HTH_TETR_2"/>
    <property type="match status" value="1"/>
</dbReference>
<dbReference type="GO" id="GO:0003677">
    <property type="term" value="F:DNA binding"/>
    <property type="evidence" value="ECO:0007669"/>
    <property type="project" value="UniProtKB-UniRule"/>
</dbReference>
<reference evidence="7 8" key="1">
    <citation type="submission" date="2017-05" db="EMBL/GenBank/DDBJ databases">
        <title>Isolation of Rhodococcus sp. S2-17 biodegrading of BP-3.</title>
        <authorList>
            <person name="Lee Y."/>
            <person name="Kim K.H."/>
            <person name="Chun B.H."/>
            <person name="Jung H.S."/>
            <person name="Jeon C.O."/>
        </authorList>
    </citation>
    <scope>NUCLEOTIDE SEQUENCE [LARGE SCALE GENOMIC DNA]</scope>
    <source>
        <strain evidence="7 8">S2-17</strain>
    </source>
</reference>
<evidence type="ECO:0000256" key="4">
    <source>
        <dbReference type="PROSITE-ProRule" id="PRU00335"/>
    </source>
</evidence>
<dbReference type="EMBL" id="CP021354">
    <property type="protein sequence ID" value="AWK72517.1"/>
    <property type="molecule type" value="Genomic_DNA"/>
</dbReference>